<dbReference type="AlphaFoldDB" id="A0A0E9WMA6"/>
<sequence>MQCKECKTEFNSTTLNLEKCNERLLRYCI</sequence>
<organism evidence="1">
    <name type="scientific">Anguilla anguilla</name>
    <name type="common">European freshwater eel</name>
    <name type="synonym">Muraena anguilla</name>
    <dbReference type="NCBI Taxonomy" id="7936"/>
    <lineage>
        <taxon>Eukaryota</taxon>
        <taxon>Metazoa</taxon>
        <taxon>Chordata</taxon>
        <taxon>Craniata</taxon>
        <taxon>Vertebrata</taxon>
        <taxon>Euteleostomi</taxon>
        <taxon>Actinopterygii</taxon>
        <taxon>Neopterygii</taxon>
        <taxon>Teleostei</taxon>
        <taxon>Anguilliformes</taxon>
        <taxon>Anguillidae</taxon>
        <taxon>Anguilla</taxon>
    </lineage>
</organism>
<dbReference type="EMBL" id="GBXM01017862">
    <property type="protein sequence ID" value="JAH90715.1"/>
    <property type="molecule type" value="Transcribed_RNA"/>
</dbReference>
<accession>A0A0E9WMA6</accession>
<proteinExistence type="predicted"/>
<evidence type="ECO:0000313" key="1">
    <source>
        <dbReference type="EMBL" id="JAH90715.1"/>
    </source>
</evidence>
<reference evidence="1" key="1">
    <citation type="submission" date="2014-11" db="EMBL/GenBank/DDBJ databases">
        <authorList>
            <person name="Amaro Gonzalez C."/>
        </authorList>
    </citation>
    <scope>NUCLEOTIDE SEQUENCE</scope>
</reference>
<reference evidence="1" key="2">
    <citation type="journal article" date="2015" name="Fish Shellfish Immunol.">
        <title>Early steps in the European eel (Anguilla anguilla)-Vibrio vulnificus interaction in the gills: Role of the RtxA13 toxin.</title>
        <authorList>
            <person name="Callol A."/>
            <person name="Pajuelo D."/>
            <person name="Ebbesson L."/>
            <person name="Teles M."/>
            <person name="MacKenzie S."/>
            <person name="Amaro C."/>
        </authorList>
    </citation>
    <scope>NUCLEOTIDE SEQUENCE</scope>
</reference>
<name>A0A0E9WMA6_ANGAN</name>
<protein>
    <submittedName>
        <fullName evidence="1">Uncharacterized protein</fullName>
    </submittedName>
</protein>